<dbReference type="Gene3D" id="1.10.287.130">
    <property type="match status" value="1"/>
</dbReference>
<dbReference type="AlphaFoldDB" id="A0A7S8C427"/>
<keyword evidence="5 9" id="KW-0418">Kinase</keyword>
<organism evidence="9 10">
    <name type="scientific">Kaustia mangrovi</name>
    <dbReference type="NCBI Taxonomy" id="2593653"/>
    <lineage>
        <taxon>Bacteria</taxon>
        <taxon>Pseudomonadati</taxon>
        <taxon>Pseudomonadota</taxon>
        <taxon>Alphaproteobacteria</taxon>
        <taxon>Hyphomicrobiales</taxon>
        <taxon>Parvibaculaceae</taxon>
        <taxon>Kaustia</taxon>
    </lineage>
</organism>
<dbReference type="InterPro" id="IPR004358">
    <property type="entry name" value="Sig_transdc_His_kin-like_C"/>
</dbReference>
<feature type="transmembrane region" description="Helical" evidence="7">
    <location>
        <begin position="178"/>
        <end position="201"/>
    </location>
</feature>
<keyword evidence="6" id="KW-0902">Two-component regulatory system</keyword>
<dbReference type="PROSITE" id="PS50109">
    <property type="entry name" value="HIS_KIN"/>
    <property type="match status" value="1"/>
</dbReference>
<evidence type="ECO:0000256" key="5">
    <source>
        <dbReference type="ARBA" id="ARBA00022777"/>
    </source>
</evidence>
<evidence type="ECO:0000256" key="1">
    <source>
        <dbReference type="ARBA" id="ARBA00000085"/>
    </source>
</evidence>
<evidence type="ECO:0000313" key="9">
    <source>
        <dbReference type="EMBL" id="QPC42937.1"/>
    </source>
</evidence>
<dbReference type="InterPro" id="IPR036890">
    <property type="entry name" value="HATPase_C_sf"/>
</dbReference>
<dbReference type="PRINTS" id="PR00344">
    <property type="entry name" value="BCTRLSENSOR"/>
</dbReference>
<name>A0A7S8C427_9HYPH</name>
<evidence type="ECO:0000256" key="4">
    <source>
        <dbReference type="ARBA" id="ARBA00022679"/>
    </source>
</evidence>
<comment type="catalytic activity">
    <reaction evidence="1">
        <text>ATP + protein L-histidine = ADP + protein N-phospho-L-histidine.</text>
        <dbReference type="EC" id="2.7.13.3"/>
    </reaction>
</comment>
<gene>
    <name evidence="9" type="ORF">HW532_09690</name>
</gene>
<keyword evidence="7" id="KW-1133">Transmembrane helix</keyword>
<dbReference type="RefSeq" id="WP_213164176.1">
    <property type="nucleotide sequence ID" value="NZ_CP058214.1"/>
</dbReference>
<dbReference type="Gene3D" id="3.30.565.10">
    <property type="entry name" value="Histidine kinase-like ATPase, C-terminal domain"/>
    <property type="match status" value="1"/>
</dbReference>
<dbReference type="PANTHER" id="PTHR43711">
    <property type="entry name" value="TWO-COMPONENT HISTIDINE KINASE"/>
    <property type="match status" value="1"/>
</dbReference>
<evidence type="ECO:0000256" key="2">
    <source>
        <dbReference type="ARBA" id="ARBA00012438"/>
    </source>
</evidence>
<dbReference type="EMBL" id="CP058214">
    <property type="protein sequence ID" value="QPC42937.1"/>
    <property type="molecule type" value="Genomic_DNA"/>
</dbReference>
<dbReference type="Proteomes" id="UP000593594">
    <property type="component" value="Chromosome"/>
</dbReference>
<evidence type="ECO:0000256" key="3">
    <source>
        <dbReference type="ARBA" id="ARBA00022553"/>
    </source>
</evidence>
<accession>A0A7S8C427</accession>
<dbReference type="InterPro" id="IPR050736">
    <property type="entry name" value="Sensor_HK_Regulatory"/>
</dbReference>
<dbReference type="InterPro" id="IPR005467">
    <property type="entry name" value="His_kinase_dom"/>
</dbReference>
<dbReference type="InterPro" id="IPR036097">
    <property type="entry name" value="HisK_dim/P_sf"/>
</dbReference>
<dbReference type="CDD" id="cd00075">
    <property type="entry name" value="HATPase"/>
    <property type="match status" value="1"/>
</dbReference>
<keyword evidence="3" id="KW-0597">Phosphoprotein</keyword>
<dbReference type="PANTHER" id="PTHR43711:SF1">
    <property type="entry name" value="HISTIDINE KINASE 1"/>
    <property type="match status" value="1"/>
</dbReference>
<evidence type="ECO:0000256" key="6">
    <source>
        <dbReference type="ARBA" id="ARBA00023012"/>
    </source>
</evidence>
<dbReference type="EC" id="2.7.13.3" evidence="2"/>
<keyword evidence="4" id="KW-0808">Transferase</keyword>
<dbReference type="InterPro" id="IPR003594">
    <property type="entry name" value="HATPase_dom"/>
</dbReference>
<dbReference type="SUPFAM" id="SSF47384">
    <property type="entry name" value="Homodimeric domain of signal transducing histidine kinase"/>
    <property type="match status" value="1"/>
</dbReference>
<dbReference type="KEGG" id="kmn:HW532_09690"/>
<evidence type="ECO:0000259" key="8">
    <source>
        <dbReference type="PROSITE" id="PS50109"/>
    </source>
</evidence>
<dbReference type="InterPro" id="IPR003661">
    <property type="entry name" value="HisK_dim/P_dom"/>
</dbReference>
<dbReference type="SMART" id="SM00388">
    <property type="entry name" value="HisKA"/>
    <property type="match status" value="1"/>
</dbReference>
<feature type="transmembrane region" description="Helical" evidence="7">
    <location>
        <begin position="12"/>
        <end position="33"/>
    </location>
</feature>
<reference evidence="9 10" key="1">
    <citation type="submission" date="2020-06" db="EMBL/GenBank/DDBJ databases">
        <title>Genome sequence of 2 isolates from Red Sea Mangroves.</title>
        <authorList>
            <person name="Sefrji F."/>
            <person name="Michoud G."/>
            <person name="Merlino G."/>
            <person name="Daffonchio D."/>
        </authorList>
    </citation>
    <scope>NUCLEOTIDE SEQUENCE [LARGE SCALE GENOMIC DNA]</scope>
    <source>
        <strain evidence="9 10">R1DC25</strain>
    </source>
</reference>
<evidence type="ECO:0000313" key="10">
    <source>
        <dbReference type="Proteomes" id="UP000593594"/>
    </source>
</evidence>
<dbReference type="Pfam" id="PF02518">
    <property type="entry name" value="HATPase_c"/>
    <property type="match status" value="1"/>
</dbReference>
<evidence type="ECO:0000256" key="7">
    <source>
        <dbReference type="SAM" id="Phobius"/>
    </source>
</evidence>
<dbReference type="SUPFAM" id="SSF55874">
    <property type="entry name" value="ATPase domain of HSP90 chaperone/DNA topoisomerase II/histidine kinase"/>
    <property type="match status" value="1"/>
</dbReference>
<keyword evidence="10" id="KW-1185">Reference proteome</keyword>
<dbReference type="GO" id="GO:0000155">
    <property type="term" value="F:phosphorelay sensor kinase activity"/>
    <property type="evidence" value="ECO:0007669"/>
    <property type="project" value="InterPro"/>
</dbReference>
<dbReference type="SMART" id="SM00387">
    <property type="entry name" value="HATPase_c"/>
    <property type="match status" value="1"/>
</dbReference>
<feature type="domain" description="Histidine kinase" evidence="8">
    <location>
        <begin position="226"/>
        <end position="442"/>
    </location>
</feature>
<keyword evidence="7" id="KW-0812">Transmembrane</keyword>
<dbReference type="CDD" id="cd00082">
    <property type="entry name" value="HisKA"/>
    <property type="match status" value="1"/>
</dbReference>
<protein>
    <recommendedName>
        <fullName evidence="2">histidine kinase</fullName>
        <ecNumber evidence="2">2.7.13.3</ecNumber>
    </recommendedName>
</protein>
<sequence>MRADRKTLAGYMLAGGAILAFAVLLGFALVRLWETEAETRRSIADNMLWAIAQAHSAALMLDNAVARRVGAVPGDADIALRYDILLSRLTLLSQGPQARYMEELGFAGPLSAHETAVRGLEDALRGLKRGDRMPAGRVHEVLRPLVADLGRAANRSMVRQWDATGARRDAINAAVTQVIVSIVAILVLGAIICLIMVRALLTGYRTQQALRREQDMREAYRSFVDLVSHQFRTPLAVIDSSMQRILRQGEAMPADEIARRAGRVREAVGGLARLIETTLEGMRLDDGEPEPRKEPCDVAAAIRNVAARQGELTPDRQVDLRLAADLPRGLVTDPVLLEQILANLLSNAVKYSPESEPVGVVARVEQDRVAISVHDNGIGIGEDEQGLVFGRFFRSKAASGIPGTGLGLNVSSRLARLLGGTLELSSRQGVGSTFTLRLPLVVSTETDAA</sequence>
<keyword evidence="7" id="KW-0472">Membrane</keyword>
<proteinExistence type="predicted"/>